<feature type="region of interest" description="Disordered" evidence="5">
    <location>
        <begin position="128"/>
        <end position="178"/>
    </location>
</feature>
<name>A0AA37XG34_9MICO</name>
<dbReference type="InterPro" id="IPR027417">
    <property type="entry name" value="P-loop_NTPase"/>
</dbReference>
<evidence type="ECO:0000256" key="5">
    <source>
        <dbReference type="SAM" id="MobiDB-lite"/>
    </source>
</evidence>
<evidence type="ECO:0000256" key="3">
    <source>
        <dbReference type="ARBA" id="ARBA00022741"/>
    </source>
</evidence>
<reference evidence="7" key="1">
    <citation type="journal article" date="2014" name="Int. J. Syst. Evol. Microbiol.">
        <title>Complete genome sequence of Corynebacterium casei LMG S-19264T (=DSM 44701T), isolated from a smear-ripened cheese.</title>
        <authorList>
            <consortium name="US DOE Joint Genome Institute (JGI-PGF)"/>
            <person name="Walter F."/>
            <person name="Albersmeier A."/>
            <person name="Kalinowski J."/>
            <person name="Ruckert C."/>
        </authorList>
    </citation>
    <scope>NUCLEOTIDE SEQUENCE</scope>
    <source>
        <strain evidence="7">NBRC 112290</strain>
    </source>
</reference>
<dbReference type="InterPro" id="IPR003593">
    <property type="entry name" value="AAA+_ATPase"/>
</dbReference>
<dbReference type="GO" id="GO:0005524">
    <property type="term" value="F:ATP binding"/>
    <property type="evidence" value="ECO:0007669"/>
    <property type="project" value="UniProtKB-KW"/>
</dbReference>
<dbReference type="Gene3D" id="3.40.50.300">
    <property type="entry name" value="P-loop containing nucleotide triphosphate hydrolases"/>
    <property type="match status" value="1"/>
</dbReference>
<comment type="caution">
    <text evidence="7">The sequence shown here is derived from an EMBL/GenBank/DDBJ whole genome shotgun (WGS) entry which is preliminary data.</text>
</comment>
<dbReference type="PANTHER" id="PTHR43776">
    <property type="entry name" value="TRANSPORT ATP-BINDING PROTEIN"/>
    <property type="match status" value="1"/>
</dbReference>
<sequence length="178" mass="19098">MLPAELLTVDSLVVDYPGRGFRGRPTRVLDDVSLTIRRGETLGLVGESGSGKTTLGRSLLGLAPVTAGTIAFEGRNISHPTRRQRRALSSEIQVVFQDPYTSLNPAMEVGAILAEPLVVQGVRGRRRVPASPSSWTRWASPRTPRGGCRATSRAVSASGWPSRGRSRCDRSSSSATSR</sequence>
<dbReference type="InterPro" id="IPR050319">
    <property type="entry name" value="ABC_transp_ATP-bind"/>
</dbReference>
<proteinExistence type="inferred from homology"/>
<dbReference type="PANTHER" id="PTHR43776:SF7">
    <property type="entry name" value="D,D-DIPEPTIDE TRANSPORT ATP-BINDING PROTEIN DDPF-RELATED"/>
    <property type="match status" value="1"/>
</dbReference>
<dbReference type="InterPro" id="IPR003439">
    <property type="entry name" value="ABC_transporter-like_ATP-bd"/>
</dbReference>
<dbReference type="Proteomes" id="UP001157161">
    <property type="component" value="Unassembled WGS sequence"/>
</dbReference>
<evidence type="ECO:0000256" key="1">
    <source>
        <dbReference type="ARBA" id="ARBA00005417"/>
    </source>
</evidence>
<comment type="similarity">
    <text evidence="1">Belongs to the ABC transporter superfamily.</text>
</comment>
<evidence type="ECO:0000256" key="2">
    <source>
        <dbReference type="ARBA" id="ARBA00022448"/>
    </source>
</evidence>
<gene>
    <name evidence="7" type="ORF">GCM10025875_25420</name>
</gene>
<evidence type="ECO:0000313" key="7">
    <source>
        <dbReference type="EMBL" id="GMA32550.1"/>
    </source>
</evidence>
<dbReference type="AlphaFoldDB" id="A0AA37XG34"/>
<keyword evidence="3" id="KW-0547">Nucleotide-binding</keyword>
<dbReference type="Pfam" id="PF00005">
    <property type="entry name" value="ABC_tran"/>
    <property type="match status" value="1"/>
</dbReference>
<protein>
    <recommendedName>
        <fullName evidence="6">AAA+ ATPase domain-containing protein</fullName>
    </recommendedName>
</protein>
<keyword evidence="8" id="KW-1185">Reference proteome</keyword>
<evidence type="ECO:0000313" key="8">
    <source>
        <dbReference type="Proteomes" id="UP001157161"/>
    </source>
</evidence>
<organism evidence="7 8">
    <name type="scientific">Litorihabitans aurantiacus</name>
    <dbReference type="NCBI Taxonomy" id="1930061"/>
    <lineage>
        <taxon>Bacteria</taxon>
        <taxon>Bacillati</taxon>
        <taxon>Actinomycetota</taxon>
        <taxon>Actinomycetes</taxon>
        <taxon>Micrococcales</taxon>
        <taxon>Beutenbergiaceae</taxon>
        <taxon>Litorihabitans</taxon>
    </lineage>
</organism>
<keyword evidence="4" id="KW-0067">ATP-binding</keyword>
<dbReference type="SUPFAM" id="SSF52540">
    <property type="entry name" value="P-loop containing nucleoside triphosphate hydrolases"/>
    <property type="match status" value="1"/>
</dbReference>
<dbReference type="GO" id="GO:0016887">
    <property type="term" value="F:ATP hydrolysis activity"/>
    <property type="evidence" value="ECO:0007669"/>
    <property type="project" value="InterPro"/>
</dbReference>
<accession>A0AA37XG34</accession>
<dbReference type="GO" id="GO:0055085">
    <property type="term" value="P:transmembrane transport"/>
    <property type="evidence" value="ECO:0007669"/>
    <property type="project" value="UniProtKB-ARBA"/>
</dbReference>
<feature type="domain" description="AAA+ ATPase" evidence="6">
    <location>
        <begin position="38"/>
        <end position="134"/>
    </location>
</feature>
<evidence type="ECO:0000259" key="6">
    <source>
        <dbReference type="SMART" id="SM00382"/>
    </source>
</evidence>
<dbReference type="SMART" id="SM00382">
    <property type="entry name" value="AAA"/>
    <property type="match status" value="1"/>
</dbReference>
<reference evidence="7" key="2">
    <citation type="submission" date="2023-02" db="EMBL/GenBank/DDBJ databases">
        <authorList>
            <person name="Sun Q."/>
            <person name="Mori K."/>
        </authorList>
    </citation>
    <scope>NUCLEOTIDE SEQUENCE</scope>
    <source>
        <strain evidence="7">NBRC 112290</strain>
    </source>
</reference>
<evidence type="ECO:0000256" key="4">
    <source>
        <dbReference type="ARBA" id="ARBA00022840"/>
    </source>
</evidence>
<keyword evidence="2" id="KW-0813">Transport</keyword>
<dbReference type="EMBL" id="BSUM01000001">
    <property type="protein sequence ID" value="GMA32550.1"/>
    <property type="molecule type" value="Genomic_DNA"/>
</dbReference>